<proteinExistence type="predicted"/>
<comment type="caution">
    <text evidence="1">The sequence shown here is derived from an EMBL/GenBank/DDBJ whole genome shotgun (WGS) entry which is preliminary data.</text>
</comment>
<reference evidence="1" key="2">
    <citation type="submission" date="2020-09" db="EMBL/GenBank/DDBJ databases">
        <authorList>
            <person name="Sun Q."/>
            <person name="Ohkuma M."/>
        </authorList>
    </citation>
    <scope>NUCLEOTIDE SEQUENCE</scope>
    <source>
        <strain evidence="1">JCM 5016</strain>
    </source>
</reference>
<evidence type="ECO:0000313" key="2">
    <source>
        <dbReference type="Proteomes" id="UP000623010"/>
    </source>
</evidence>
<name>A0A918VNN1_9ACTN</name>
<reference evidence="1" key="1">
    <citation type="journal article" date="2014" name="Int. J. Syst. Evol. Microbiol.">
        <title>Complete genome sequence of Corynebacterium casei LMG S-19264T (=DSM 44701T), isolated from a smear-ripened cheese.</title>
        <authorList>
            <consortium name="US DOE Joint Genome Institute (JGI-PGF)"/>
            <person name="Walter F."/>
            <person name="Albersmeier A."/>
            <person name="Kalinowski J."/>
            <person name="Ruckert C."/>
        </authorList>
    </citation>
    <scope>NUCLEOTIDE SEQUENCE</scope>
    <source>
        <strain evidence="1">JCM 5016</strain>
    </source>
</reference>
<accession>A0A918VNN1</accession>
<evidence type="ECO:0000313" key="1">
    <source>
        <dbReference type="EMBL" id="GHA11721.1"/>
    </source>
</evidence>
<dbReference type="Proteomes" id="UP000623010">
    <property type="component" value="Unassembled WGS sequence"/>
</dbReference>
<keyword evidence="2" id="KW-1185">Reference proteome</keyword>
<gene>
    <name evidence="1" type="ORF">GCM10010389_58430</name>
</gene>
<protein>
    <submittedName>
        <fullName evidence="1">Uncharacterized protein</fullName>
    </submittedName>
</protein>
<dbReference type="AlphaFoldDB" id="A0A918VNN1"/>
<organism evidence="1 2">
    <name type="scientific">Streptomyces echinoruber</name>
    <dbReference type="NCBI Taxonomy" id="68898"/>
    <lineage>
        <taxon>Bacteria</taxon>
        <taxon>Bacillati</taxon>
        <taxon>Actinomycetota</taxon>
        <taxon>Actinomycetes</taxon>
        <taxon>Kitasatosporales</taxon>
        <taxon>Streptomycetaceae</taxon>
        <taxon>Streptomyces</taxon>
    </lineage>
</organism>
<sequence>MAPGGTHTAGAGDTGTQEAAGEAAASWLSWLFCPCCLLRLPCPAALSGCLVRLPGPAGVQPFTVMLELPLLW</sequence>
<dbReference type="EMBL" id="BMWH01000033">
    <property type="protein sequence ID" value="GHA11721.1"/>
    <property type="molecule type" value="Genomic_DNA"/>
</dbReference>